<dbReference type="PANTHER" id="PTHR37256:SF4">
    <property type="entry name" value="HYDROXYPROLINE-RICH GLYCOPROTEIN FAMILY PROTEIN"/>
    <property type="match status" value="1"/>
</dbReference>
<dbReference type="Proteomes" id="UP000823388">
    <property type="component" value="Chromosome 2N"/>
</dbReference>
<organism evidence="2 3">
    <name type="scientific">Panicum virgatum</name>
    <name type="common">Blackwell switchgrass</name>
    <dbReference type="NCBI Taxonomy" id="38727"/>
    <lineage>
        <taxon>Eukaryota</taxon>
        <taxon>Viridiplantae</taxon>
        <taxon>Streptophyta</taxon>
        <taxon>Embryophyta</taxon>
        <taxon>Tracheophyta</taxon>
        <taxon>Spermatophyta</taxon>
        <taxon>Magnoliopsida</taxon>
        <taxon>Liliopsida</taxon>
        <taxon>Poales</taxon>
        <taxon>Poaceae</taxon>
        <taxon>PACMAD clade</taxon>
        <taxon>Panicoideae</taxon>
        <taxon>Panicodae</taxon>
        <taxon>Paniceae</taxon>
        <taxon>Panicinae</taxon>
        <taxon>Panicum</taxon>
        <taxon>Panicum sect. Hiantes</taxon>
    </lineage>
</organism>
<feature type="region of interest" description="Disordered" evidence="1">
    <location>
        <begin position="1"/>
        <end position="45"/>
    </location>
</feature>
<accession>A0A8T0W4E1</accession>
<dbReference type="AlphaFoldDB" id="A0A8T0W4E1"/>
<name>A0A8T0W4E1_PANVG</name>
<reference evidence="2 3" key="1">
    <citation type="submission" date="2020-05" db="EMBL/GenBank/DDBJ databases">
        <title>WGS assembly of Panicum virgatum.</title>
        <authorList>
            <person name="Lovell J.T."/>
            <person name="Jenkins J."/>
            <person name="Shu S."/>
            <person name="Juenger T.E."/>
            <person name="Schmutz J."/>
        </authorList>
    </citation>
    <scope>NUCLEOTIDE SEQUENCE [LARGE SCALE GENOMIC DNA]</scope>
    <source>
        <strain evidence="3">cv. AP13</strain>
    </source>
</reference>
<feature type="compositionally biased region" description="Low complexity" evidence="1">
    <location>
        <begin position="218"/>
        <end position="230"/>
    </location>
</feature>
<sequence length="414" mass="44528">MTNNTMPHHHQLQLQQEQHEQAPVARPQMKKQARRRRHASRPYQERLLNMAEARREIVTALKIHRASMKQQPFTYQRQEPLLLRQPPPLELRQQEHQQQQQGQLAFQDRSRAVEEAPLLAPTSHAASLAAHQLRSPLGQWVAAATAPSGSYYYPSPVRCRPYDLTPPEAPTAMGGLDQWARSLPAQPLGLNLSFQGFGGSVDSAKDCEDLFGVPSIRSSSPAASSYSPPATEMASGTHGHGSPALSAAEKYDPPSVDAPAAFIALVLDDMETQSTGELQQKGVEWWGEATAADVGAASAWWSKILLESMEGGGGEVAEGGAAGSAADVVATAADAEAAGLPAEWRWLCEPGVGAVTGGDDKPPDVLETMHADDGDYSTCCYEGVRRSDDGDGGIALPCLDDIEGWDGEWFSCSS</sequence>
<keyword evidence="3" id="KW-1185">Reference proteome</keyword>
<evidence type="ECO:0000313" key="3">
    <source>
        <dbReference type="Proteomes" id="UP000823388"/>
    </source>
</evidence>
<comment type="caution">
    <text evidence="2">The sequence shown here is derived from an EMBL/GenBank/DDBJ whole genome shotgun (WGS) entry which is preliminary data.</text>
</comment>
<dbReference type="EMBL" id="CM029040">
    <property type="protein sequence ID" value="KAG2638349.1"/>
    <property type="molecule type" value="Genomic_DNA"/>
</dbReference>
<gene>
    <name evidence="2" type="ORF">PVAP13_2NG587300</name>
</gene>
<evidence type="ECO:0000256" key="1">
    <source>
        <dbReference type="SAM" id="MobiDB-lite"/>
    </source>
</evidence>
<dbReference type="PANTHER" id="PTHR37256">
    <property type="entry name" value="E1A-BINDING PROTEIN P400-LIKE"/>
    <property type="match status" value="1"/>
</dbReference>
<feature type="compositionally biased region" description="Basic residues" evidence="1">
    <location>
        <begin position="28"/>
        <end position="40"/>
    </location>
</feature>
<protein>
    <submittedName>
        <fullName evidence="2">Uncharacterized protein</fullName>
    </submittedName>
</protein>
<proteinExistence type="predicted"/>
<feature type="region of interest" description="Disordered" evidence="1">
    <location>
        <begin position="217"/>
        <end position="247"/>
    </location>
</feature>
<evidence type="ECO:0000313" key="2">
    <source>
        <dbReference type="EMBL" id="KAG2638349.1"/>
    </source>
</evidence>